<dbReference type="InterPro" id="IPR036573">
    <property type="entry name" value="CBM_sf_5/12"/>
</dbReference>
<dbReference type="InterPro" id="IPR003610">
    <property type="entry name" value="CBM5/12"/>
</dbReference>
<dbReference type="CDD" id="cd12215">
    <property type="entry name" value="ChiC_BD"/>
    <property type="match status" value="1"/>
</dbReference>
<dbReference type="PANTHER" id="PTHR33794">
    <property type="entry name" value="BACILLOLYSIN"/>
    <property type="match status" value="1"/>
</dbReference>
<dbReference type="Gene3D" id="3.40.630.10">
    <property type="entry name" value="Zn peptidases"/>
    <property type="match status" value="1"/>
</dbReference>
<keyword evidence="3" id="KW-0645">Protease</keyword>
<keyword evidence="6" id="KW-0378">Hydrolase</keyword>
<accession>A0ABN2BEN0</accession>
<keyword evidence="7" id="KW-0862">Zinc</keyword>
<dbReference type="InterPro" id="IPR050728">
    <property type="entry name" value="Zinc_Metalloprotease_M4"/>
</dbReference>
<dbReference type="Gene3D" id="3.10.170.10">
    <property type="match status" value="1"/>
</dbReference>
<comment type="similarity">
    <text evidence="1">Belongs to the peptidase M28 family. M28A subfamily.</text>
</comment>
<evidence type="ECO:0000256" key="4">
    <source>
        <dbReference type="ARBA" id="ARBA00022723"/>
    </source>
</evidence>
<dbReference type="EMBL" id="BAAAQD010000015">
    <property type="protein sequence ID" value="GAA1539474.1"/>
    <property type="molecule type" value="Genomic_DNA"/>
</dbReference>
<dbReference type="CDD" id="cd03876">
    <property type="entry name" value="M28_SGAP_like"/>
    <property type="match status" value="1"/>
</dbReference>
<organism evidence="11 12">
    <name type="scientific">Dactylosporangium maewongense</name>
    <dbReference type="NCBI Taxonomy" id="634393"/>
    <lineage>
        <taxon>Bacteria</taxon>
        <taxon>Bacillati</taxon>
        <taxon>Actinomycetota</taxon>
        <taxon>Actinomycetes</taxon>
        <taxon>Micromonosporales</taxon>
        <taxon>Micromonosporaceae</taxon>
        <taxon>Dactylosporangium</taxon>
    </lineage>
</organism>
<evidence type="ECO:0000256" key="5">
    <source>
        <dbReference type="ARBA" id="ARBA00022729"/>
    </source>
</evidence>
<dbReference type="InterPro" id="IPR041756">
    <property type="entry name" value="M28_SGAP-like"/>
</dbReference>
<feature type="domain" description="Chitin-binding type-3" evidence="10">
    <location>
        <begin position="1124"/>
        <end position="1169"/>
    </location>
</feature>
<dbReference type="SUPFAM" id="SSF53187">
    <property type="entry name" value="Zn-dependent exopeptidases"/>
    <property type="match status" value="1"/>
</dbReference>
<dbReference type="Gene3D" id="2.10.10.20">
    <property type="entry name" value="Carbohydrate-binding module superfamily 5/12"/>
    <property type="match status" value="1"/>
</dbReference>
<dbReference type="InterPro" id="IPR007484">
    <property type="entry name" value="Peptidase_M28"/>
</dbReference>
<dbReference type="SUPFAM" id="SSF55486">
    <property type="entry name" value="Metalloproteases ('zincins'), catalytic domain"/>
    <property type="match status" value="1"/>
</dbReference>
<evidence type="ECO:0000256" key="9">
    <source>
        <dbReference type="SAM" id="SignalP"/>
    </source>
</evidence>
<evidence type="ECO:0000256" key="3">
    <source>
        <dbReference type="ARBA" id="ARBA00022670"/>
    </source>
</evidence>
<dbReference type="InterPro" id="IPR023612">
    <property type="entry name" value="Peptidase_M4"/>
</dbReference>
<evidence type="ECO:0000256" key="8">
    <source>
        <dbReference type="ARBA" id="ARBA00023049"/>
    </source>
</evidence>
<reference evidence="11 12" key="1">
    <citation type="journal article" date="2019" name="Int. J. Syst. Evol. Microbiol.">
        <title>The Global Catalogue of Microorganisms (GCM) 10K type strain sequencing project: providing services to taxonomists for standard genome sequencing and annotation.</title>
        <authorList>
            <consortium name="The Broad Institute Genomics Platform"/>
            <consortium name="The Broad Institute Genome Sequencing Center for Infectious Disease"/>
            <person name="Wu L."/>
            <person name="Ma J."/>
        </authorList>
    </citation>
    <scope>NUCLEOTIDE SEQUENCE [LARGE SCALE GENOMIC DNA]</scope>
    <source>
        <strain evidence="11 12">JCM 15933</strain>
    </source>
</reference>
<keyword evidence="4" id="KW-0479">Metal-binding</keyword>
<evidence type="ECO:0000256" key="2">
    <source>
        <dbReference type="ARBA" id="ARBA00009388"/>
    </source>
</evidence>
<dbReference type="Pfam" id="PF02868">
    <property type="entry name" value="Peptidase_M4_C"/>
    <property type="match status" value="1"/>
</dbReference>
<dbReference type="InterPro" id="IPR001570">
    <property type="entry name" value="Peptidase_M4_C_domain"/>
</dbReference>
<dbReference type="InterPro" id="IPR011096">
    <property type="entry name" value="FTP_domain"/>
</dbReference>
<dbReference type="SUPFAM" id="SSF51055">
    <property type="entry name" value="Carbohydrate binding domain"/>
    <property type="match status" value="1"/>
</dbReference>
<evidence type="ECO:0000256" key="1">
    <source>
        <dbReference type="ARBA" id="ARBA00005957"/>
    </source>
</evidence>
<dbReference type="Proteomes" id="UP001501470">
    <property type="component" value="Unassembled WGS sequence"/>
</dbReference>
<sequence length="1172" mass="118900">MRRTLALRGGVTVAAAVAVVLAATMVTAAATRPPDPGPPQKAAVAPEVAAEQFLGAEPAKVHRSPEDRFDRRSVVRQEGLRYVSYERTHRGLPVRGGDFVVVTDADGTVLSVNGAQETALDVTTTAKIDAVKATEAAKTQLSKVTTAYPPRLVVLARGKGRLAYEVVLEGTAAGKPGKLHVYVDATTGAALPEETWDEVVAATGNGYYNGQVTIDTSGSGSSYTMTDPNRPGISCGGQGGTPYTKTTNTWGNGTGTNLETACVDVMYAVEQEWDMLSSWLGRNGINGAGRGYPARVGLAEVNAYWNGSYTNFGRNSAGTGQATPIDVVAHEYGHAIFQTTPGGAGSGNENGGLNESTGDIFGALTEAYANNPNDPADYDVGEEVNLTGSGPIRYMYNPSRISGNPNCYSSSIPSTEVHAAAGPQNHWFYLLAEGSNPGGGKPTSPTCNNTTVTGIGIQKAGRIFLGGLNRKTTAWNHAAARLATVRAAVELYPNSNAECATVKAAWSAVSVNAAAGEPACPIGGGNDFSVTVSPTSTSVTAGQAATVTVSTAVTSGSAQSVALSASGLPAGASATFTPATVQSGGTSSLRISTAASTPAGSYTVTILGDGVSADRTATLGLTVTGGGNPGTAPDISVGNVRAHLTQFQTIATNNGGNRYSGRAGYTASLQYVEQRLQAAGYTVTRQTCTSCTTGSVNLIAEWRGGDANQVLMLGAHLDGVAAGPGINDNGSGSAVLLEVALALAQQNPTMTKRVRFGWWSDEEQGLRGSAFYVNQLPATERAKIRAYWNFDMVGSRNAGYFINNITTTAAQPLKAYYDSIGVQTEENVEGANRSDDASFRNAGIASSGIAAGASATKTTAQAQKWGGTAGAAYDSCYHSSCDTISNVADVPLDRSADAVAYAVWNQAVGGQSSDDFSLSLSPTSGSVTPGGSVTTTVATQVTSGSAQTVALSASGLPTGATAVFTPASVQAGSTSTLRISTTASTPAGTYTVTVLGDGTAADRTATFTLTVDGGGQDTFSLSLNPASGSVPPGGSTTVTVGTQTTSGNPQAVALSVSGLPAGATAAFDPATVQSGGASTLTISTTAATPAGTYTLTVLGDGASVDRTATYTLTVTGGGGGCSGVPTWSATTPYVPGDRVSYNGRLWNSTWYSTGAEPGAPGSWAVWTDAGAC</sequence>
<comment type="caution">
    <text evidence="11">The sequence shown here is derived from an EMBL/GenBank/DDBJ whole genome shotgun (WGS) entry which is preliminary data.</text>
</comment>
<dbReference type="Pfam" id="PF04389">
    <property type="entry name" value="Peptidase_M28"/>
    <property type="match status" value="1"/>
</dbReference>
<dbReference type="InterPro" id="IPR013856">
    <property type="entry name" value="Peptidase_M4_domain"/>
</dbReference>
<protein>
    <submittedName>
        <fullName evidence="11">M20/M25/M40 family metallo-hydrolase</fullName>
    </submittedName>
</protein>
<evidence type="ECO:0000313" key="11">
    <source>
        <dbReference type="EMBL" id="GAA1539474.1"/>
    </source>
</evidence>
<keyword evidence="5 9" id="KW-0732">Signal</keyword>
<name>A0ABN2BEN0_9ACTN</name>
<feature type="chain" id="PRO_5046493798" evidence="9">
    <location>
        <begin position="29"/>
        <end position="1172"/>
    </location>
</feature>
<evidence type="ECO:0000256" key="6">
    <source>
        <dbReference type="ARBA" id="ARBA00022801"/>
    </source>
</evidence>
<evidence type="ECO:0000259" key="10">
    <source>
        <dbReference type="SMART" id="SM00495"/>
    </source>
</evidence>
<dbReference type="PANTHER" id="PTHR33794:SF1">
    <property type="entry name" value="BACILLOLYSIN"/>
    <property type="match status" value="1"/>
</dbReference>
<feature type="signal peptide" evidence="9">
    <location>
        <begin position="1"/>
        <end position="28"/>
    </location>
</feature>
<evidence type="ECO:0000256" key="7">
    <source>
        <dbReference type="ARBA" id="ARBA00022833"/>
    </source>
</evidence>
<dbReference type="Gene3D" id="3.10.450.490">
    <property type="match status" value="1"/>
</dbReference>
<dbReference type="Pfam" id="PF01447">
    <property type="entry name" value="Peptidase_M4"/>
    <property type="match status" value="1"/>
</dbReference>
<evidence type="ECO:0000313" key="12">
    <source>
        <dbReference type="Proteomes" id="UP001501470"/>
    </source>
</evidence>
<dbReference type="PRINTS" id="PR00730">
    <property type="entry name" value="THERMOLYSIN"/>
</dbReference>
<dbReference type="SMART" id="SM00495">
    <property type="entry name" value="ChtBD3"/>
    <property type="match status" value="1"/>
</dbReference>
<dbReference type="Gene3D" id="1.10.390.10">
    <property type="entry name" value="Neutral Protease Domain 2"/>
    <property type="match status" value="1"/>
</dbReference>
<dbReference type="InterPro" id="IPR027268">
    <property type="entry name" value="Peptidase_M4/M1_CTD_sf"/>
</dbReference>
<gene>
    <name evidence="11" type="ORF">GCM10009827_068440</name>
</gene>
<proteinExistence type="inferred from homology"/>
<dbReference type="Pfam" id="PF07504">
    <property type="entry name" value="FTP"/>
    <property type="match status" value="1"/>
</dbReference>
<keyword evidence="12" id="KW-1185">Reference proteome</keyword>
<comment type="similarity">
    <text evidence="2">Belongs to the peptidase M4 family.</text>
</comment>
<keyword evidence="8" id="KW-0482">Metalloprotease</keyword>
<dbReference type="CDD" id="cd09597">
    <property type="entry name" value="M4_TLP"/>
    <property type="match status" value="1"/>
</dbReference>
<dbReference type="RefSeq" id="WP_344506509.1">
    <property type="nucleotide sequence ID" value="NZ_BAAAQD010000015.1"/>
</dbReference>